<reference evidence="5" key="1">
    <citation type="submission" date="2020-12" db="EMBL/GenBank/DDBJ databases">
        <title>Leucobacter sp. CAS2, isolated from Chromium sludge.</title>
        <authorList>
            <person name="Xu Z."/>
        </authorList>
    </citation>
    <scope>NUCLEOTIDE SEQUENCE</scope>
    <source>
        <strain evidence="5">CSA2</strain>
    </source>
</reference>
<dbReference type="Gene3D" id="3.40.50.2300">
    <property type="match status" value="2"/>
</dbReference>
<accession>A0A934UY75</accession>
<proteinExistence type="inferred from homology"/>
<comment type="caution">
    <text evidence="5">The sequence shown here is derived from an EMBL/GenBank/DDBJ whole genome shotgun (WGS) entry which is preliminary data.</text>
</comment>
<evidence type="ECO:0000256" key="2">
    <source>
        <dbReference type="ARBA" id="ARBA00022729"/>
    </source>
</evidence>
<evidence type="ECO:0000256" key="3">
    <source>
        <dbReference type="SAM" id="SignalP"/>
    </source>
</evidence>
<keyword evidence="2 3" id="KW-0732">Signal</keyword>
<dbReference type="EMBL" id="JAEHOI010000011">
    <property type="protein sequence ID" value="MBK0422496.1"/>
    <property type="molecule type" value="Genomic_DNA"/>
</dbReference>
<gene>
    <name evidence="5" type="ORF">JD292_10475</name>
</gene>
<organism evidence="5 6">
    <name type="scientific">Leucobacter edaphi</name>
    <dbReference type="NCBI Taxonomy" id="2796472"/>
    <lineage>
        <taxon>Bacteria</taxon>
        <taxon>Bacillati</taxon>
        <taxon>Actinomycetota</taxon>
        <taxon>Actinomycetes</taxon>
        <taxon>Micrococcales</taxon>
        <taxon>Microbacteriaceae</taxon>
        <taxon>Leucobacter</taxon>
    </lineage>
</organism>
<feature type="chain" id="PRO_5039479959" evidence="3">
    <location>
        <begin position="24"/>
        <end position="391"/>
    </location>
</feature>
<name>A0A934UY75_9MICO</name>
<evidence type="ECO:0000256" key="1">
    <source>
        <dbReference type="ARBA" id="ARBA00010062"/>
    </source>
</evidence>
<dbReference type="CDD" id="cd06341">
    <property type="entry name" value="PBP1_ABC_ligand_binding-like"/>
    <property type="match status" value="1"/>
</dbReference>
<evidence type="ECO:0000313" key="5">
    <source>
        <dbReference type="EMBL" id="MBK0422496.1"/>
    </source>
</evidence>
<dbReference type="PANTHER" id="PTHR47235:SF1">
    <property type="entry name" value="BLR6548 PROTEIN"/>
    <property type="match status" value="1"/>
</dbReference>
<dbReference type="AlphaFoldDB" id="A0A934UY75"/>
<dbReference type="PANTHER" id="PTHR47235">
    <property type="entry name" value="BLR6548 PROTEIN"/>
    <property type="match status" value="1"/>
</dbReference>
<dbReference type="SUPFAM" id="SSF53822">
    <property type="entry name" value="Periplasmic binding protein-like I"/>
    <property type="match status" value="1"/>
</dbReference>
<dbReference type="Pfam" id="PF13458">
    <property type="entry name" value="Peripla_BP_6"/>
    <property type="match status" value="1"/>
</dbReference>
<dbReference type="InterPro" id="IPR028082">
    <property type="entry name" value="Peripla_BP_I"/>
</dbReference>
<keyword evidence="6" id="KW-1185">Reference proteome</keyword>
<evidence type="ECO:0000259" key="4">
    <source>
        <dbReference type="Pfam" id="PF13458"/>
    </source>
</evidence>
<dbReference type="Proteomes" id="UP000618733">
    <property type="component" value="Unassembled WGS sequence"/>
</dbReference>
<comment type="similarity">
    <text evidence="1">Belongs to the leucine-binding protein family.</text>
</comment>
<protein>
    <submittedName>
        <fullName evidence="5">ABC transporter substrate-binding protein</fullName>
    </submittedName>
</protein>
<feature type="domain" description="Leucine-binding protein" evidence="4">
    <location>
        <begin position="32"/>
        <end position="350"/>
    </location>
</feature>
<dbReference type="PROSITE" id="PS51257">
    <property type="entry name" value="PROKAR_LIPOPROTEIN"/>
    <property type="match status" value="1"/>
</dbReference>
<dbReference type="RefSeq" id="WP_200132701.1">
    <property type="nucleotide sequence ID" value="NZ_JAEHOI010000011.1"/>
</dbReference>
<feature type="signal peptide" evidence="3">
    <location>
        <begin position="1"/>
        <end position="23"/>
    </location>
</feature>
<dbReference type="InterPro" id="IPR028081">
    <property type="entry name" value="Leu-bd"/>
</dbReference>
<evidence type="ECO:0000313" key="6">
    <source>
        <dbReference type="Proteomes" id="UP000618733"/>
    </source>
</evidence>
<sequence length="391" mass="41195">MKKRMISAAALTAVAALALSGCAGGDGGGGSTIKIGSVNTLSGPATFPEASAAAKAVFDRVNADGGVNGHKIEYTTVDDKGDPASATAAARQLVGSDEVVALVGGASLIECEINKNYYQQEKVLSVPGIGVDTGCFDSPNIAPVNLGPFNDMTLTLYNGSENLGLTDICVLLEIAGSTKPAYMAGVEKWTELTGKKPKMVDDSLPYGGSDYTSYIVKAKNAGCKAIAVNGIEPDAIGQVKAAQAQGWDDVHFLFLTSTYSENFASALEWTGGGVHVPAEFYPFTEDNKINADWKALMEKNKVPLTSFSQGGYLAATNFVEVLKGMKGDITRETVSQALQNMKPIENDMVAFPYEFKKIAAQDYQPGGWPIVLKSGTKAWSKSADDWLVAKG</sequence>